<evidence type="ECO:0000313" key="5">
    <source>
        <dbReference type="EMBL" id="MBU5675658.1"/>
    </source>
</evidence>
<keyword evidence="3" id="KW-0143">Chaperone</keyword>
<keyword evidence="3" id="KW-0949">S-adenosyl-L-methionine</keyword>
<proteinExistence type="inferred from homology"/>
<evidence type="ECO:0000256" key="3">
    <source>
        <dbReference type="RuleBase" id="RU364116"/>
    </source>
</evidence>
<dbReference type="Pfam" id="PF06969">
    <property type="entry name" value="HemN_C"/>
    <property type="match status" value="1"/>
</dbReference>
<dbReference type="InterPro" id="IPR007197">
    <property type="entry name" value="rSAM"/>
</dbReference>
<dbReference type="PROSITE" id="PS51918">
    <property type="entry name" value="RADICAL_SAM"/>
    <property type="match status" value="1"/>
</dbReference>
<reference evidence="5 6" key="1">
    <citation type="submission" date="2021-06" db="EMBL/GenBank/DDBJ databases">
        <authorList>
            <person name="Sun Q."/>
            <person name="Li D."/>
        </authorList>
    </citation>
    <scope>NUCLEOTIDE SEQUENCE [LARGE SCALE GENOMIC DNA]</scope>
    <source>
        <strain evidence="5 6">MSJ-5</strain>
    </source>
</reference>
<dbReference type="PANTHER" id="PTHR13932:SF5">
    <property type="entry name" value="RADICAL S-ADENOSYL METHIONINE DOMAIN-CONTAINING PROTEIN 1, MITOCHONDRIAL"/>
    <property type="match status" value="1"/>
</dbReference>
<dbReference type="NCBIfam" id="TIGR00539">
    <property type="entry name" value="hemN_rel"/>
    <property type="match status" value="1"/>
</dbReference>
<dbReference type="SMART" id="SM00729">
    <property type="entry name" value="Elp3"/>
    <property type="match status" value="1"/>
</dbReference>
<evidence type="ECO:0000256" key="2">
    <source>
        <dbReference type="ARBA" id="ARBA00017228"/>
    </source>
</evidence>
<dbReference type="SFLD" id="SFLDF00288">
    <property type="entry name" value="HemN-like__clustered_with_nucl"/>
    <property type="match status" value="1"/>
</dbReference>
<dbReference type="Proteomes" id="UP000779508">
    <property type="component" value="Unassembled WGS sequence"/>
</dbReference>
<keyword evidence="3" id="KW-0479">Metal-binding</keyword>
<evidence type="ECO:0000313" key="6">
    <source>
        <dbReference type="Proteomes" id="UP000779508"/>
    </source>
</evidence>
<dbReference type="SFLD" id="SFLDS00029">
    <property type="entry name" value="Radical_SAM"/>
    <property type="match status" value="1"/>
</dbReference>
<dbReference type="SFLD" id="SFLDF00562">
    <property type="entry name" value="HemN-like__clustered_with_heat"/>
    <property type="match status" value="1"/>
</dbReference>
<gene>
    <name evidence="5" type="primary">hemW</name>
    <name evidence="5" type="ORF">KQI88_04445</name>
</gene>
<sequence>MNLISLYIHIPFCEKKCYYCDFSSYGGKKHLIDDYITSLKKELVLYKSVLEDYKISTIFFGGGTPSILSGNQIAEIMETVDKHFSIEDGAEVSMEANPGTLTYDNLKTYYESGINRLSIGLQACQNNLLSTLGRIHSFENYIKNLEEARNAGFTNINTDLMFSLPGQKKSDWEESLEKIVSLEIPHISAYSLIVEKETPFYDWVKNRKIILPDEELELKMYHYTIEYLEKNGYNHYEISNFAKPGFQCKHNLIYWQNKPYIGLGSGAHSYFNKKRFSNVNQIEEYISLLKESKVPIENETDVSIKDEISETMFLGLRMMEGVSIEEFTKRFNISPFEIYKYQINKFKEQNLLYWDEKHIKLTQKGIDLSNIVFQEMLLD</sequence>
<comment type="similarity">
    <text evidence="1">Belongs to the anaerobic coproporphyrinogen-III oxidase family. HemW subfamily.</text>
</comment>
<dbReference type="Pfam" id="PF04055">
    <property type="entry name" value="Radical_SAM"/>
    <property type="match status" value="1"/>
</dbReference>
<dbReference type="InterPro" id="IPR006638">
    <property type="entry name" value="Elp3/MiaA/NifB-like_rSAM"/>
</dbReference>
<keyword evidence="3" id="KW-0004">4Fe-4S</keyword>
<organism evidence="5 6">
    <name type="scientific">Alkaliphilus flagellatus</name>
    <dbReference type="NCBI Taxonomy" id="2841507"/>
    <lineage>
        <taxon>Bacteria</taxon>
        <taxon>Bacillati</taxon>
        <taxon>Bacillota</taxon>
        <taxon>Clostridia</taxon>
        <taxon>Peptostreptococcales</taxon>
        <taxon>Natronincolaceae</taxon>
        <taxon>Alkaliphilus</taxon>
    </lineage>
</organism>
<keyword evidence="3" id="KW-0963">Cytoplasm</keyword>
<dbReference type="PANTHER" id="PTHR13932">
    <property type="entry name" value="COPROPORPHYRINIGEN III OXIDASE"/>
    <property type="match status" value="1"/>
</dbReference>
<comment type="function">
    <text evidence="3">Probably acts as a heme chaperone, transferring heme to an unknown acceptor. Binds one molecule of heme per monomer, possibly covalently. Binds 1 [4Fe-4S] cluster. The cluster is coordinated with 3 cysteines and an exchangeable S-adenosyl-L-methionine.</text>
</comment>
<dbReference type="CDD" id="cd01335">
    <property type="entry name" value="Radical_SAM"/>
    <property type="match status" value="1"/>
</dbReference>
<name>A0ABS6G1X1_9FIRM</name>
<evidence type="ECO:0000259" key="4">
    <source>
        <dbReference type="PROSITE" id="PS51918"/>
    </source>
</evidence>
<comment type="caution">
    <text evidence="5">The sequence shown here is derived from an EMBL/GenBank/DDBJ whole genome shotgun (WGS) entry which is preliminary data.</text>
</comment>
<keyword evidence="3" id="KW-0408">Iron</keyword>
<keyword evidence="3" id="KW-0349">Heme</keyword>
<dbReference type="EMBL" id="JAHLQK010000001">
    <property type="protein sequence ID" value="MBU5675658.1"/>
    <property type="molecule type" value="Genomic_DNA"/>
</dbReference>
<accession>A0ABS6G1X1</accession>
<keyword evidence="3" id="KW-0411">Iron-sulfur</keyword>
<comment type="subcellular location">
    <subcellularLocation>
        <location evidence="3">Cytoplasm</location>
    </subcellularLocation>
</comment>
<dbReference type="InterPro" id="IPR010723">
    <property type="entry name" value="HemN_C"/>
</dbReference>
<protein>
    <recommendedName>
        <fullName evidence="2 3">Heme chaperone HemW</fullName>
    </recommendedName>
</protein>
<feature type="domain" description="Radical SAM core" evidence="4">
    <location>
        <begin position="1"/>
        <end position="234"/>
    </location>
</feature>
<keyword evidence="6" id="KW-1185">Reference proteome</keyword>
<evidence type="ECO:0000256" key="1">
    <source>
        <dbReference type="ARBA" id="ARBA00006100"/>
    </source>
</evidence>
<dbReference type="RefSeq" id="WP_216415122.1">
    <property type="nucleotide sequence ID" value="NZ_JAHLQK010000001.1"/>
</dbReference>
<dbReference type="InterPro" id="IPR004559">
    <property type="entry name" value="HemW-like"/>
</dbReference>
<dbReference type="InterPro" id="IPR034505">
    <property type="entry name" value="Coproporphyrinogen-III_oxidase"/>
</dbReference>
<dbReference type="SFLD" id="SFLDG01065">
    <property type="entry name" value="anaerobic_coproporphyrinogen-I"/>
    <property type="match status" value="1"/>
</dbReference>